<keyword evidence="2" id="KW-0472">Membrane</keyword>
<keyword evidence="2" id="KW-1133">Transmembrane helix</keyword>
<feature type="region of interest" description="Disordered" evidence="1">
    <location>
        <begin position="330"/>
        <end position="360"/>
    </location>
</feature>
<keyword evidence="2" id="KW-0812">Transmembrane</keyword>
<feature type="compositionally biased region" description="Polar residues" evidence="1">
    <location>
        <begin position="337"/>
        <end position="360"/>
    </location>
</feature>
<dbReference type="EMBL" id="MN739518">
    <property type="protein sequence ID" value="QHT10186.1"/>
    <property type="molecule type" value="Genomic_DNA"/>
</dbReference>
<reference evidence="3" key="1">
    <citation type="journal article" date="2020" name="Nature">
        <title>Giant virus diversity and host interactions through global metagenomics.</title>
        <authorList>
            <person name="Schulz F."/>
            <person name="Roux S."/>
            <person name="Paez-Espino D."/>
            <person name="Jungbluth S."/>
            <person name="Walsh D.A."/>
            <person name="Denef V.J."/>
            <person name="McMahon K.D."/>
            <person name="Konstantinidis K.T."/>
            <person name="Eloe-Fadrosh E.A."/>
            <person name="Kyrpides N.C."/>
            <person name="Woyke T."/>
        </authorList>
    </citation>
    <scope>NUCLEOTIDE SEQUENCE</scope>
    <source>
        <strain evidence="3">GVMAG-M-3300023174-104</strain>
    </source>
</reference>
<accession>A0A6C0CZD6</accession>
<name>A0A6C0CZD6_9ZZZZ</name>
<dbReference type="AlphaFoldDB" id="A0A6C0CZD6"/>
<evidence type="ECO:0000256" key="1">
    <source>
        <dbReference type="SAM" id="MobiDB-lite"/>
    </source>
</evidence>
<feature type="transmembrane region" description="Helical" evidence="2">
    <location>
        <begin position="374"/>
        <end position="392"/>
    </location>
</feature>
<sequence>MSDSKSVDEFLSFLYFYDPQKERSPKKAWFGSSYPDKSHSTNKEACNHSLSCGFYYTSKCPTMDDNILWKRNDSSLKNKDSLHYTIPLQTTSCWNCLGNPDATIECAALEPSLFLLPTSPLSLYEIRTTREKQEFIVVYLKKELKYSTEEWNHLHSLFGSVHQTRVFEKQFQYSPIQGQSGRVMSSRKSFMIYGMTMCDKQNKDTSSGYFNTKNGNLHKECKLFYNSSMTSEQDEIIQEVCKKNPSLKECKCYHRHDEKDYQTWEHAVPNSRDAQCWYQPCTDSSRYFIPSELRSTKNCPTINCQNILLTGDEAKVWNNTVQQSVHCIFPSEDGTQDSKNNTKPPSRPSSPTQNPNTLPLQSNNATLREVVNDLLFIAVGIIIAIVFIPFYSEFRKKKNQFKN</sequence>
<evidence type="ECO:0000256" key="2">
    <source>
        <dbReference type="SAM" id="Phobius"/>
    </source>
</evidence>
<protein>
    <recommendedName>
        <fullName evidence="4">Myristylated membrane protein</fullName>
    </recommendedName>
</protein>
<organism evidence="3">
    <name type="scientific">viral metagenome</name>
    <dbReference type="NCBI Taxonomy" id="1070528"/>
    <lineage>
        <taxon>unclassified sequences</taxon>
        <taxon>metagenomes</taxon>
        <taxon>organismal metagenomes</taxon>
    </lineage>
</organism>
<evidence type="ECO:0000313" key="3">
    <source>
        <dbReference type="EMBL" id="QHT10186.1"/>
    </source>
</evidence>
<proteinExistence type="predicted"/>
<evidence type="ECO:0008006" key="4">
    <source>
        <dbReference type="Google" id="ProtNLM"/>
    </source>
</evidence>